<comment type="caution">
    <text evidence="3">The sequence shown here is derived from an EMBL/GenBank/DDBJ whole genome shotgun (WGS) entry which is preliminary data.</text>
</comment>
<evidence type="ECO:0000259" key="1">
    <source>
        <dbReference type="Pfam" id="PF00646"/>
    </source>
</evidence>
<accession>A0AAD8MDG7</accession>
<feature type="domain" description="F-box associated beta-propeller type 1" evidence="2">
    <location>
        <begin position="130"/>
        <end position="200"/>
    </location>
</feature>
<evidence type="ECO:0000259" key="2">
    <source>
        <dbReference type="Pfam" id="PF07734"/>
    </source>
</evidence>
<dbReference type="PANTHER" id="PTHR31672:SF13">
    <property type="entry name" value="F-BOX PROTEIN CPR30-LIKE"/>
    <property type="match status" value="1"/>
</dbReference>
<dbReference type="PANTHER" id="PTHR31672">
    <property type="entry name" value="BNACNNG10540D PROTEIN"/>
    <property type="match status" value="1"/>
</dbReference>
<evidence type="ECO:0000313" key="3">
    <source>
        <dbReference type="EMBL" id="KAK1371535.1"/>
    </source>
</evidence>
<reference evidence="3" key="1">
    <citation type="submission" date="2023-02" db="EMBL/GenBank/DDBJ databases">
        <title>Genome of toxic invasive species Heracleum sosnowskyi carries increased number of genes despite the absence of recent whole-genome duplications.</title>
        <authorList>
            <person name="Schelkunov M."/>
            <person name="Shtratnikova V."/>
            <person name="Makarenko M."/>
            <person name="Klepikova A."/>
            <person name="Omelchenko D."/>
            <person name="Novikova G."/>
            <person name="Obukhova E."/>
            <person name="Bogdanov V."/>
            <person name="Penin A."/>
            <person name="Logacheva M."/>
        </authorList>
    </citation>
    <scope>NUCLEOTIDE SEQUENCE</scope>
    <source>
        <strain evidence="3">Hsosn_3</strain>
        <tissue evidence="3">Leaf</tissue>
    </source>
</reference>
<evidence type="ECO:0008006" key="5">
    <source>
        <dbReference type="Google" id="ProtNLM"/>
    </source>
</evidence>
<sequence>MSLSKHAKIPSYDLPEELLSEIFKRLPVKYVLRCRAVQKSCTHLYTVRSDDSQSQEYCTFEYPHDLPPYAWIIPDSPLPRFSIKEFMWNALAFGFLPEVNDYVVVHVVKPRSTAQPYEIDLDDDPYESYLHSVKIGVYSLKTNSWKEISQDKVFVDYMHTNRPVFVNGTAFWVGYNSDAEYQLVMYFDTKTNILGQVAVPNWMMPHLRQSHTPNILLSGQSIAYSLRPIMYELV</sequence>
<organism evidence="3 4">
    <name type="scientific">Heracleum sosnowskyi</name>
    <dbReference type="NCBI Taxonomy" id="360622"/>
    <lineage>
        <taxon>Eukaryota</taxon>
        <taxon>Viridiplantae</taxon>
        <taxon>Streptophyta</taxon>
        <taxon>Embryophyta</taxon>
        <taxon>Tracheophyta</taxon>
        <taxon>Spermatophyta</taxon>
        <taxon>Magnoliopsida</taxon>
        <taxon>eudicotyledons</taxon>
        <taxon>Gunneridae</taxon>
        <taxon>Pentapetalae</taxon>
        <taxon>asterids</taxon>
        <taxon>campanulids</taxon>
        <taxon>Apiales</taxon>
        <taxon>Apiaceae</taxon>
        <taxon>Apioideae</taxon>
        <taxon>apioid superclade</taxon>
        <taxon>Tordylieae</taxon>
        <taxon>Tordyliinae</taxon>
        <taxon>Heracleum</taxon>
    </lineage>
</organism>
<gene>
    <name evidence="3" type="ORF">POM88_037627</name>
</gene>
<dbReference type="InterPro" id="IPR050796">
    <property type="entry name" value="SCF_F-box_component"/>
</dbReference>
<name>A0AAD8MDG7_9APIA</name>
<dbReference type="Proteomes" id="UP001237642">
    <property type="component" value="Unassembled WGS sequence"/>
</dbReference>
<reference evidence="3" key="2">
    <citation type="submission" date="2023-05" db="EMBL/GenBank/DDBJ databases">
        <authorList>
            <person name="Schelkunov M.I."/>
        </authorList>
    </citation>
    <scope>NUCLEOTIDE SEQUENCE</scope>
    <source>
        <strain evidence="3">Hsosn_3</strain>
        <tissue evidence="3">Leaf</tissue>
    </source>
</reference>
<dbReference type="Gene3D" id="1.20.1280.50">
    <property type="match status" value="1"/>
</dbReference>
<evidence type="ECO:0000313" key="4">
    <source>
        <dbReference type="Proteomes" id="UP001237642"/>
    </source>
</evidence>
<proteinExistence type="predicted"/>
<dbReference type="Pfam" id="PF00646">
    <property type="entry name" value="F-box"/>
    <property type="match status" value="1"/>
</dbReference>
<dbReference type="Pfam" id="PF07734">
    <property type="entry name" value="FBA_1"/>
    <property type="match status" value="1"/>
</dbReference>
<dbReference type="AlphaFoldDB" id="A0AAD8MDG7"/>
<dbReference type="SUPFAM" id="SSF81383">
    <property type="entry name" value="F-box domain"/>
    <property type="match status" value="1"/>
</dbReference>
<protein>
    <recommendedName>
        <fullName evidence="5">F-box domain-containing protein</fullName>
    </recommendedName>
</protein>
<dbReference type="InterPro" id="IPR036047">
    <property type="entry name" value="F-box-like_dom_sf"/>
</dbReference>
<dbReference type="EMBL" id="JAUIZM010000008">
    <property type="protein sequence ID" value="KAK1371535.1"/>
    <property type="molecule type" value="Genomic_DNA"/>
</dbReference>
<feature type="domain" description="F-box" evidence="1">
    <location>
        <begin position="13"/>
        <end position="37"/>
    </location>
</feature>
<keyword evidence="4" id="KW-1185">Reference proteome</keyword>
<dbReference type="InterPro" id="IPR006527">
    <property type="entry name" value="F-box-assoc_dom_typ1"/>
</dbReference>
<dbReference type="InterPro" id="IPR001810">
    <property type="entry name" value="F-box_dom"/>
</dbReference>